<evidence type="ECO:0000256" key="5">
    <source>
        <dbReference type="ARBA" id="ARBA00022692"/>
    </source>
</evidence>
<comment type="similarity">
    <text evidence="2 10">Belongs to the Ca(2+):cation antiporter (CaCA) (TC 2.A.19) family.</text>
</comment>
<dbReference type="Pfam" id="PF01699">
    <property type="entry name" value="Na_Ca_ex"/>
    <property type="match status" value="2"/>
</dbReference>
<dbReference type="Proteomes" id="UP000789901">
    <property type="component" value="Unassembled WGS sequence"/>
</dbReference>
<name>A0ABN7VEA8_GIGMA</name>
<dbReference type="InterPro" id="IPR004798">
    <property type="entry name" value="CAX-like"/>
</dbReference>
<keyword evidence="5 10" id="KW-0812">Transmembrane</keyword>
<evidence type="ECO:0000256" key="3">
    <source>
        <dbReference type="ARBA" id="ARBA00022448"/>
    </source>
</evidence>
<evidence type="ECO:0000259" key="11">
    <source>
        <dbReference type="Pfam" id="PF01699"/>
    </source>
</evidence>
<feature type="domain" description="Sodium/calcium exchanger membrane region" evidence="11">
    <location>
        <begin position="241"/>
        <end position="291"/>
    </location>
</feature>
<dbReference type="PANTHER" id="PTHR31503">
    <property type="entry name" value="VACUOLAR CALCIUM ION TRANSPORTER"/>
    <property type="match status" value="1"/>
</dbReference>
<comment type="caution">
    <text evidence="12">The sequence shown here is derived from an EMBL/GenBank/DDBJ whole genome shotgun (WGS) entry which is preliminary data.</text>
</comment>
<proteinExistence type="inferred from homology"/>
<accession>A0ABN7VEA8</accession>
<feature type="transmembrane region" description="Helical" evidence="10">
    <location>
        <begin position="234"/>
        <end position="254"/>
    </location>
</feature>
<evidence type="ECO:0000256" key="1">
    <source>
        <dbReference type="ARBA" id="ARBA00004127"/>
    </source>
</evidence>
<dbReference type="InterPro" id="IPR004837">
    <property type="entry name" value="NaCa_Exmemb"/>
</dbReference>
<evidence type="ECO:0000256" key="2">
    <source>
        <dbReference type="ARBA" id="ARBA00008170"/>
    </source>
</evidence>
<gene>
    <name evidence="12" type="ORF">GMARGA_LOCUS17707</name>
</gene>
<feature type="transmembrane region" description="Helical" evidence="10">
    <location>
        <begin position="51"/>
        <end position="68"/>
    </location>
</feature>
<feature type="transmembrane region" description="Helical" evidence="10">
    <location>
        <begin position="80"/>
        <end position="102"/>
    </location>
</feature>
<sequence length="292" mass="31978">MTGNSVNPTSPIFSEALKIIIKSSWLNWLLVCFPLGILADFLFHWTGLVTFALNILAIIPLASLLNLATEEICDQKGGSVAGILGAAFGNVVELIISIFMLIHGEIEVVQALMLGSIISNLLLVLGTCMLVGGYSHKIQKFNQTAAQTSSSLMALSCISLLIPVAFNSLFDNNNNNKNSILIPEEILDFFRRTAICLLIAYLLYLFFQLKTHPYLFKEDEIVIEQLLLKIENPLFPLSFFISLLVIVTVCIALTSDCLVSSIEEAAKTLKINKFFVGLIILPIAGNAAEVLI</sequence>
<protein>
    <recommendedName>
        <fullName evidence="10">Vacuolar calcium ion transporter</fullName>
    </recommendedName>
</protein>
<dbReference type="PANTHER" id="PTHR31503:SF22">
    <property type="entry name" value="VACUOLAR CALCIUM ION TRANSPORTER"/>
    <property type="match status" value="1"/>
</dbReference>
<feature type="transmembrane region" description="Helical" evidence="10">
    <location>
        <begin position="152"/>
        <end position="169"/>
    </location>
</feature>
<evidence type="ECO:0000256" key="6">
    <source>
        <dbReference type="ARBA" id="ARBA00022837"/>
    </source>
</evidence>
<dbReference type="InterPro" id="IPR044880">
    <property type="entry name" value="NCX_ion-bd_dom_sf"/>
</dbReference>
<organism evidence="12 13">
    <name type="scientific">Gigaspora margarita</name>
    <dbReference type="NCBI Taxonomy" id="4874"/>
    <lineage>
        <taxon>Eukaryota</taxon>
        <taxon>Fungi</taxon>
        <taxon>Fungi incertae sedis</taxon>
        <taxon>Mucoromycota</taxon>
        <taxon>Glomeromycotina</taxon>
        <taxon>Glomeromycetes</taxon>
        <taxon>Diversisporales</taxon>
        <taxon>Gigasporaceae</taxon>
        <taxon>Gigaspora</taxon>
    </lineage>
</organism>
<keyword evidence="10" id="KW-0926">Vacuole</keyword>
<keyword evidence="7 10" id="KW-1133">Transmembrane helix</keyword>
<keyword evidence="10" id="KW-0050">Antiport</keyword>
<reference evidence="12 13" key="1">
    <citation type="submission" date="2021-06" db="EMBL/GenBank/DDBJ databases">
        <authorList>
            <person name="Kallberg Y."/>
            <person name="Tangrot J."/>
            <person name="Rosling A."/>
        </authorList>
    </citation>
    <scope>NUCLEOTIDE SEQUENCE [LARGE SCALE GENOMIC DNA]</scope>
    <source>
        <strain evidence="12 13">120-4 pot B 10/14</strain>
    </source>
</reference>
<dbReference type="Gene3D" id="1.20.1420.30">
    <property type="entry name" value="NCX, central ion-binding region"/>
    <property type="match status" value="1"/>
</dbReference>
<keyword evidence="13" id="KW-1185">Reference proteome</keyword>
<keyword evidence="6 10" id="KW-0106">Calcium</keyword>
<comment type="caution">
    <text evidence="10">Lacks conserved residue(s) required for the propagation of feature annotation.</text>
</comment>
<evidence type="ECO:0000256" key="4">
    <source>
        <dbReference type="ARBA" id="ARBA00022568"/>
    </source>
</evidence>
<keyword evidence="4 10" id="KW-0109">Calcium transport</keyword>
<keyword evidence="9 10" id="KW-0472">Membrane</keyword>
<evidence type="ECO:0000313" key="13">
    <source>
        <dbReference type="Proteomes" id="UP000789901"/>
    </source>
</evidence>
<feature type="transmembrane region" description="Helical" evidence="10">
    <location>
        <begin position="108"/>
        <end position="131"/>
    </location>
</feature>
<feature type="transmembrane region" description="Helical" evidence="10">
    <location>
        <begin position="274"/>
        <end position="291"/>
    </location>
</feature>
<evidence type="ECO:0000256" key="8">
    <source>
        <dbReference type="ARBA" id="ARBA00023065"/>
    </source>
</evidence>
<dbReference type="InterPro" id="IPR004713">
    <property type="entry name" value="CaH_exchang"/>
</dbReference>
<keyword evidence="3 10" id="KW-0813">Transport</keyword>
<keyword evidence="8 10" id="KW-0406">Ion transport</keyword>
<dbReference type="EMBL" id="CAJVQB010013587">
    <property type="protein sequence ID" value="CAG8763088.1"/>
    <property type="molecule type" value="Genomic_DNA"/>
</dbReference>
<evidence type="ECO:0000256" key="10">
    <source>
        <dbReference type="RuleBase" id="RU365028"/>
    </source>
</evidence>
<evidence type="ECO:0000256" key="7">
    <source>
        <dbReference type="ARBA" id="ARBA00022989"/>
    </source>
</evidence>
<evidence type="ECO:0000256" key="9">
    <source>
        <dbReference type="ARBA" id="ARBA00023136"/>
    </source>
</evidence>
<feature type="transmembrane region" description="Helical" evidence="10">
    <location>
        <begin position="189"/>
        <end position="207"/>
    </location>
</feature>
<feature type="domain" description="Sodium/calcium exchanger membrane region" evidence="11">
    <location>
        <begin position="47"/>
        <end position="209"/>
    </location>
</feature>
<dbReference type="NCBIfam" id="TIGR00378">
    <property type="entry name" value="cax"/>
    <property type="match status" value="1"/>
</dbReference>
<comment type="subcellular location">
    <subcellularLocation>
        <location evidence="1">Endomembrane system</location>
        <topology evidence="1">Multi-pass membrane protein</topology>
    </subcellularLocation>
    <subcellularLocation>
        <location evidence="10">Vacuole membrane</location>
    </subcellularLocation>
</comment>
<comment type="function">
    <text evidence="10">Has a role in promoting intracellular calcium ion sequestration via the exchange of calcium ions for hydrogen ions across the vacuolar membrane. Involved also in manganese ion homeostasis via its uptake into the vacuole.</text>
</comment>
<evidence type="ECO:0000313" key="12">
    <source>
        <dbReference type="EMBL" id="CAG8763088.1"/>
    </source>
</evidence>